<feature type="region of interest" description="Disordered" evidence="1">
    <location>
        <begin position="1"/>
        <end position="52"/>
    </location>
</feature>
<name>A0ABQ9Z8A2_9CRUS</name>
<feature type="compositionally biased region" description="Low complexity" evidence="1">
    <location>
        <begin position="1"/>
        <end position="11"/>
    </location>
</feature>
<evidence type="ECO:0000313" key="3">
    <source>
        <dbReference type="Proteomes" id="UP001234178"/>
    </source>
</evidence>
<gene>
    <name evidence="2" type="ORF">OUZ56_018136</name>
</gene>
<evidence type="ECO:0000256" key="1">
    <source>
        <dbReference type="SAM" id="MobiDB-lite"/>
    </source>
</evidence>
<accession>A0ABQ9Z8A2</accession>
<dbReference type="EMBL" id="JAOYFB010000003">
    <property type="protein sequence ID" value="KAK4009127.1"/>
    <property type="molecule type" value="Genomic_DNA"/>
</dbReference>
<proteinExistence type="predicted"/>
<keyword evidence="3" id="KW-1185">Reference proteome</keyword>
<comment type="caution">
    <text evidence="2">The sequence shown here is derived from an EMBL/GenBank/DDBJ whole genome shotgun (WGS) entry which is preliminary data.</text>
</comment>
<sequence>MNTYTPQQAKKWPIKKKDKPKQDHFTGQLTLPRRHPYHPSNGTPEFLPGPSVHEPQVLYPMVRGVGSASPPPPAHQILQYLPSWGPGHLTPATLHYPILGFGPGDHETR</sequence>
<protein>
    <submittedName>
        <fullName evidence="2">Uncharacterized protein</fullName>
    </submittedName>
</protein>
<dbReference type="Proteomes" id="UP001234178">
    <property type="component" value="Unassembled WGS sequence"/>
</dbReference>
<organism evidence="2 3">
    <name type="scientific">Daphnia magna</name>
    <dbReference type="NCBI Taxonomy" id="35525"/>
    <lineage>
        <taxon>Eukaryota</taxon>
        <taxon>Metazoa</taxon>
        <taxon>Ecdysozoa</taxon>
        <taxon>Arthropoda</taxon>
        <taxon>Crustacea</taxon>
        <taxon>Branchiopoda</taxon>
        <taxon>Diplostraca</taxon>
        <taxon>Cladocera</taxon>
        <taxon>Anomopoda</taxon>
        <taxon>Daphniidae</taxon>
        <taxon>Daphnia</taxon>
    </lineage>
</organism>
<evidence type="ECO:0000313" key="2">
    <source>
        <dbReference type="EMBL" id="KAK4009127.1"/>
    </source>
</evidence>
<reference evidence="2 3" key="1">
    <citation type="journal article" date="2023" name="Nucleic Acids Res.">
        <title>The hologenome of Daphnia magna reveals possible DNA methylation and microbiome-mediated evolution of the host genome.</title>
        <authorList>
            <person name="Chaturvedi A."/>
            <person name="Li X."/>
            <person name="Dhandapani V."/>
            <person name="Marshall H."/>
            <person name="Kissane S."/>
            <person name="Cuenca-Cambronero M."/>
            <person name="Asole G."/>
            <person name="Calvet F."/>
            <person name="Ruiz-Romero M."/>
            <person name="Marangio P."/>
            <person name="Guigo R."/>
            <person name="Rago D."/>
            <person name="Mirbahai L."/>
            <person name="Eastwood N."/>
            <person name="Colbourne J.K."/>
            <person name="Zhou J."/>
            <person name="Mallon E."/>
            <person name="Orsini L."/>
        </authorList>
    </citation>
    <scope>NUCLEOTIDE SEQUENCE [LARGE SCALE GENOMIC DNA]</scope>
    <source>
        <strain evidence="2">LRV0_1</strain>
    </source>
</reference>